<keyword evidence="5" id="KW-1185">Reference proteome</keyword>
<feature type="region of interest" description="Disordered" evidence="2">
    <location>
        <begin position="484"/>
        <end position="671"/>
    </location>
</feature>
<gene>
    <name evidence="4" type="ORF">NQ314_021130</name>
</gene>
<feature type="compositionally biased region" description="Basic residues" evidence="2">
    <location>
        <begin position="658"/>
        <end position="671"/>
    </location>
</feature>
<comment type="caution">
    <text evidence="4">The sequence shown here is derived from an EMBL/GenBank/DDBJ whole genome shotgun (WGS) entry which is preliminary data.</text>
</comment>
<reference evidence="4" key="1">
    <citation type="journal article" date="2023" name="Insect Mol. Biol.">
        <title>Genome sequencing provides insights into the evolution of gene families encoding plant cell wall-degrading enzymes in longhorned beetles.</title>
        <authorList>
            <person name="Shin N.R."/>
            <person name="Okamura Y."/>
            <person name="Kirsch R."/>
            <person name="Pauchet Y."/>
        </authorList>
    </citation>
    <scope>NUCLEOTIDE SEQUENCE</scope>
    <source>
        <strain evidence="4">RBIC_L_NR</strain>
    </source>
</reference>
<dbReference type="Gene3D" id="1.20.58.120">
    <property type="entry name" value="BAG domain"/>
    <property type="match status" value="1"/>
</dbReference>
<feature type="compositionally biased region" description="Pro residues" evidence="2">
    <location>
        <begin position="389"/>
        <end position="398"/>
    </location>
</feature>
<feature type="compositionally biased region" description="Basic and acidic residues" evidence="2">
    <location>
        <begin position="313"/>
        <end position="326"/>
    </location>
</feature>
<dbReference type="InterPro" id="IPR039773">
    <property type="entry name" value="BAG_chaperone_regulator"/>
</dbReference>
<feature type="region of interest" description="Disordered" evidence="2">
    <location>
        <begin position="65"/>
        <end position="110"/>
    </location>
</feature>
<dbReference type="SUPFAM" id="SSF63491">
    <property type="entry name" value="BAG domain"/>
    <property type="match status" value="1"/>
</dbReference>
<dbReference type="InterPro" id="IPR003103">
    <property type="entry name" value="BAG_domain"/>
</dbReference>
<dbReference type="GO" id="GO:0000774">
    <property type="term" value="F:adenyl-nucleotide exchange factor activity"/>
    <property type="evidence" value="ECO:0007669"/>
    <property type="project" value="TreeGrafter"/>
</dbReference>
<feature type="region of interest" description="Disordered" evidence="2">
    <location>
        <begin position="375"/>
        <end position="404"/>
    </location>
</feature>
<evidence type="ECO:0000256" key="2">
    <source>
        <dbReference type="SAM" id="MobiDB-lite"/>
    </source>
</evidence>
<dbReference type="PANTHER" id="PTHR12329:SF5">
    <property type="entry name" value="STARVIN, ISOFORM E"/>
    <property type="match status" value="1"/>
</dbReference>
<feature type="compositionally biased region" description="Polar residues" evidence="2">
    <location>
        <begin position="213"/>
        <end position="242"/>
    </location>
</feature>
<feature type="compositionally biased region" description="Low complexity" evidence="2">
    <location>
        <begin position="129"/>
        <end position="159"/>
    </location>
</feature>
<dbReference type="GO" id="GO:0016020">
    <property type="term" value="C:membrane"/>
    <property type="evidence" value="ECO:0007669"/>
    <property type="project" value="TreeGrafter"/>
</dbReference>
<dbReference type="AlphaFoldDB" id="A0AAV8WJ85"/>
<feature type="compositionally biased region" description="Basic and acidic residues" evidence="2">
    <location>
        <begin position="490"/>
        <end position="522"/>
    </location>
</feature>
<feature type="compositionally biased region" description="Polar residues" evidence="2">
    <location>
        <begin position="531"/>
        <end position="553"/>
    </location>
</feature>
<evidence type="ECO:0000313" key="5">
    <source>
        <dbReference type="Proteomes" id="UP001162156"/>
    </source>
</evidence>
<accession>A0AAV8WJ85</accession>
<dbReference type="GO" id="GO:0051087">
    <property type="term" value="F:protein-folding chaperone binding"/>
    <property type="evidence" value="ECO:0007669"/>
    <property type="project" value="InterPro"/>
</dbReference>
<dbReference type="GO" id="GO:0050821">
    <property type="term" value="P:protein stabilization"/>
    <property type="evidence" value="ECO:0007669"/>
    <property type="project" value="TreeGrafter"/>
</dbReference>
<keyword evidence="1" id="KW-0143">Chaperone</keyword>
<feature type="region of interest" description="Disordered" evidence="2">
    <location>
        <begin position="313"/>
        <end position="363"/>
    </location>
</feature>
<dbReference type="PANTHER" id="PTHR12329">
    <property type="entry name" value="BCL2-ASSOCIATED ATHANOGENE"/>
    <property type="match status" value="1"/>
</dbReference>
<dbReference type="Pfam" id="PF02179">
    <property type="entry name" value="BAG"/>
    <property type="match status" value="1"/>
</dbReference>
<protein>
    <recommendedName>
        <fullName evidence="3">BAG domain-containing protein</fullName>
    </recommendedName>
</protein>
<evidence type="ECO:0000256" key="1">
    <source>
        <dbReference type="ARBA" id="ARBA00023186"/>
    </source>
</evidence>
<dbReference type="SMART" id="SM00264">
    <property type="entry name" value="BAG"/>
    <property type="match status" value="1"/>
</dbReference>
<evidence type="ECO:0000259" key="3">
    <source>
        <dbReference type="PROSITE" id="PS51035"/>
    </source>
</evidence>
<organism evidence="4 5">
    <name type="scientific">Rhamnusium bicolor</name>
    <dbReference type="NCBI Taxonomy" id="1586634"/>
    <lineage>
        <taxon>Eukaryota</taxon>
        <taxon>Metazoa</taxon>
        <taxon>Ecdysozoa</taxon>
        <taxon>Arthropoda</taxon>
        <taxon>Hexapoda</taxon>
        <taxon>Insecta</taxon>
        <taxon>Pterygota</taxon>
        <taxon>Neoptera</taxon>
        <taxon>Endopterygota</taxon>
        <taxon>Coleoptera</taxon>
        <taxon>Polyphaga</taxon>
        <taxon>Cucujiformia</taxon>
        <taxon>Chrysomeloidea</taxon>
        <taxon>Cerambycidae</taxon>
        <taxon>Lepturinae</taxon>
        <taxon>Rhagiini</taxon>
        <taxon>Rhamnusium</taxon>
    </lineage>
</organism>
<dbReference type="GO" id="GO:0005829">
    <property type="term" value="C:cytosol"/>
    <property type="evidence" value="ECO:0007669"/>
    <property type="project" value="TreeGrafter"/>
</dbReference>
<evidence type="ECO:0000313" key="4">
    <source>
        <dbReference type="EMBL" id="KAJ8926528.1"/>
    </source>
</evidence>
<feature type="compositionally biased region" description="Low complexity" evidence="2">
    <location>
        <begin position="376"/>
        <end position="388"/>
    </location>
</feature>
<name>A0AAV8WJ85_9CUCU</name>
<dbReference type="InterPro" id="IPR036533">
    <property type="entry name" value="BAG_dom_sf"/>
</dbReference>
<sequence length="671" mass="76970">MSSPVVETVRTIPLIVEHGNCNHIPVDVDEISGFPFDRDPDRDGHFRSQLDDIAKRHPEFAEHLGNFSLRSGPRRQSSGGTEDPDLHRRFERPFGGRFERFGFPFDRDDFDPEQYAQQFYQPQEEYHQQKPSSPQHQQSYQQQPSYPQQEPEYQETQQQCSQPQNAGSPPPAPERDRNNIQQSNTIDLGQKQEPVNERNQRSMSAPPTEKGQRFTSSIKIPVNQPSESENMAQTQPQQQSDAKTTERIIPIHIEGRDDPVLPKNAPSSYPQPHQTYNASPQPERIFGQRPEQYTQFLNREPRHYDTWHHKQFEPMHHAFSPEEITRQQRFPQQNVPPHYQQQQRPTPQQVPPQHTKVPPQHTKEEIPIPVQREVPQTKQQVPQQQAAPPQQPPQPKPAPQQQKPLTPIDQIQAIQKDVSALMEQVEQFAGKPRDKQYLYLDEMLTRNLLKLDNVDTQGQETIRSARKEAIKCIERAIGVLETKAAANVEPPKEEEKMEVDDKSQETPLETKEGSDCEKKDNEIQPMETELAETNVTENVEQNQKQPETTNSSEPIAPMEQKEATKASIEDKVESKPQLVEDTVEPQIENTTEVAAAVETGEGQESNLPVAEAVKKFEGSIEKEDSNDDKKDSKSEETNKADQGQEEAKIEDKKEDKKEKKKGKKKAEKKEK</sequence>
<proteinExistence type="predicted"/>
<feature type="compositionally biased region" description="Basic and acidic residues" evidence="2">
    <location>
        <begin position="84"/>
        <end position="100"/>
    </location>
</feature>
<dbReference type="GO" id="GO:0005634">
    <property type="term" value="C:nucleus"/>
    <property type="evidence" value="ECO:0007669"/>
    <property type="project" value="TreeGrafter"/>
</dbReference>
<dbReference type="Proteomes" id="UP001162156">
    <property type="component" value="Unassembled WGS sequence"/>
</dbReference>
<feature type="compositionally biased region" description="Low complexity" evidence="2">
    <location>
        <begin position="331"/>
        <end position="360"/>
    </location>
</feature>
<feature type="compositionally biased region" description="Basic and acidic residues" evidence="2">
    <location>
        <begin position="559"/>
        <end position="574"/>
    </location>
</feature>
<feature type="compositionally biased region" description="Basic and acidic residues" evidence="2">
    <location>
        <begin position="612"/>
        <end position="639"/>
    </location>
</feature>
<feature type="compositionally biased region" description="Polar residues" evidence="2">
    <location>
        <begin position="265"/>
        <end position="280"/>
    </location>
</feature>
<feature type="region of interest" description="Disordered" evidence="2">
    <location>
        <begin position="123"/>
        <end position="285"/>
    </location>
</feature>
<dbReference type="PROSITE" id="PS51035">
    <property type="entry name" value="BAG"/>
    <property type="match status" value="1"/>
</dbReference>
<feature type="domain" description="BAG" evidence="3">
    <location>
        <begin position="407"/>
        <end position="484"/>
    </location>
</feature>
<feature type="compositionally biased region" description="Basic and acidic residues" evidence="2">
    <location>
        <begin position="645"/>
        <end position="657"/>
    </location>
</feature>
<dbReference type="EMBL" id="JANEYF010005871">
    <property type="protein sequence ID" value="KAJ8926528.1"/>
    <property type="molecule type" value="Genomic_DNA"/>
</dbReference>